<dbReference type="InterPro" id="IPR000608">
    <property type="entry name" value="UBC"/>
</dbReference>
<accession>A0A5B7BSE5</accession>
<dbReference type="Pfam" id="PF00179">
    <property type="entry name" value="UQ_con"/>
    <property type="match status" value="1"/>
</dbReference>
<gene>
    <name evidence="2" type="ORF">Din_041233</name>
</gene>
<dbReference type="GO" id="GO:0061631">
    <property type="term" value="F:ubiquitin conjugating enzyme activity"/>
    <property type="evidence" value="ECO:0007669"/>
    <property type="project" value="UniProtKB-EC"/>
</dbReference>
<dbReference type="PANTHER" id="PTHR24067">
    <property type="entry name" value="UBIQUITIN-CONJUGATING ENZYME E2"/>
    <property type="match status" value="1"/>
</dbReference>
<keyword evidence="2" id="KW-0012">Acyltransferase</keyword>
<organism evidence="2">
    <name type="scientific">Davidia involucrata</name>
    <name type="common">Dove tree</name>
    <dbReference type="NCBI Taxonomy" id="16924"/>
    <lineage>
        <taxon>Eukaryota</taxon>
        <taxon>Viridiplantae</taxon>
        <taxon>Streptophyta</taxon>
        <taxon>Embryophyta</taxon>
        <taxon>Tracheophyta</taxon>
        <taxon>Spermatophyta</taxon>
        <taxon>Magnoliopsida</taxon>
        <taxon>eudicotyledons</taxon>
        <taxon>Gunneridae</taxon>
        <taxon>Pentapetalae</taxon>
        <taxon>asterids</taxon>
        <taxon>Cornales</taxon>
        <taxon>Nyssaceae</taxon>
        <taxon>Davidia</taxon>
    </lineage>
</organism>
<reference evidence="2" key="1">
    <citation type="submission" date="2019-08" db="EMBL/GenBank/DDBJ databases">
        <title>Reference gene set and small RNA set construction with multiple tissues from Davidia involucrata Baill.</title>
        <authorList>
            <person name="Yang H."/>
            <person name="Zhou C."/>
            <person name="Li G."/>
            <person name="Wang J."/>
            <person name="Gao P."/>
            <person name="Wang M."/>
            <person name="Wang R."/>
            <person name="Zhao Y."/>
        </authorList>
    </citation>
    <scope>NUCLEOTIDE SEQUENCE</scope>
    <source>
        <tissue evidence="2">Mixed with DoveR01_LX</tissue>
    </source>
</reference>
<dbReference type="EC" id="2.3.2.23" evidence="2"/>
<evidence type="ECO:0000313" key="2">
    <source>
        <dbReference type="EMBL" id="MPA71792.1"/>
    </source>
</evidence>
<feature type="domain" description="UBC core" evidence="1">
    <location>
        <begin position="22"/>
        <end position="109"/>
    </location>
</feature>
<sequence>MAKKLQPANKSLEKKMEDMENYARQRLEEELRHMNVNPPTHCSYGLVDSDLFHWQGIIMGPLYTPFDGGIFNLSLKFPIEYPFKPPTIKFLTKVINHLFICWSFSAICI</sequence>
<protein>
    <submittedName>
        <fullName evidence="2">Putative ubiquitin-conjugating enzyme E2 D1</fullName>
        <ecNumber evidence="2">2.3.2.23</ecNumber>
    </submittedName>
</protein>
<proteinExistence type="predicted"/>
<dbReference type="Gene3D" id="3.10.110.10">
    <property type="entry name" value="Ubiquitin Conjugating Enzyme"/>
    <property type="match status" value="1"/>
</dbReference>
<dbReference type="InterPro" id="IPR050113">
    <property type="entry name" value="Ub_conjugating_enzyme"/>
</dbReference>
<dbReference type="SUPFAM" id="SSF54495">
    <property type="entry name" value="UBC-like"/>
    <property type="match status" value="1"/>
</dbReference>
<dbReference type="AlphaFoldDB" id="A0A5B7BSE5"/>
<keyword evidence="2" id="KW-0808">Transferase</keyword>
<dbReference type="InterPro" id="IPR016135">
    <property type="entry name" value="UBQ-conjugating_enzyme/RWD"/>
</dbReference>
<name>A0A5B7BSE5_DAVIN</name>
<dbReference type="EMBL" id="GHES01041233">
    <property type="protein sequence ID" value="MPA71792.1"/>
    <property type="molecule type" value="Transcribed_RNA"/>
</dbReference>
<dbReference type="PROSITE" id="PS50127">
    <property type="entry name" value="UBC_2"/>
    <property type="match status" value="1"/>
</dbReference>
<evidence type="ECO:0000259" key="1">
    <source>
        <dbReference type="PROSITE" id="PS50127"/>
    </source>
</evidence>